<dbReference type="EMBL" id="JARJCW010000163">
    <property type="protein sequence ID" value="KAJ7189881.1"/>
    <property type="molecule type" value="Genomic_DNA"/>
</dbReference>
<protein>
    <submittedName>
        <fullName evidence="2">Uncharacterized protein</fullName>
    </submittedName>
</protein>
<organism evidence="2 3">
    <name type="scientific">Mycena pura</name>
    <dbReference type="NCBI Taxonomy" id="153505"/>
    <lineage>
        <taxon>Eukaryota</taxon>
        <taxon>Fungi</taxon>
        <taxon>Dikarya</taxon>
        <taxon>Basidiomycota</taxon>
        <taxon>Agaricomycotina</taxon>
        <taxon>Agaricomycetes</taxon>
        <taxon>Agaricomycetidae</taxon>
        <taxon>Agaricales</taxon>
        <taxon>Marasmiineae</taxon>
        <taxon>Mycenaceae</taxon>
        <taxon>Mycena</taxon>
    </lineage>
</organism>
<name>A0AAD6UP65_9AGAR</name>
<gene>
    <name evidence="2" type="ORF">GGX14DRAFT_408464</name>
</gene>
<dbReference type="AlphaFoldDB" id="A0AAD6UP65"/>
<reference evidence="2" key="1">
    <citation type="submission" date="2023-03" db="EMBL/GenBank/DDBJ databases">
        <title>Massive genome expansion in bonnet fungi (Mycena s.s.) driven by repeated elements and novel gene families across ecological guilds.</title>
        <authorList>
            <consortium name="Lawrence Berkeley National Laboratory"/>
            <person name="Harder C.B."/>
            <person name="Miyauchi S."/>
            <person name="Viragh M."/>
            <person name="Kuo A."/>
            <person name="Thoen E."/>
            <person name="Andreopoulos B."/>
            <person name="Lu D."/>
            <person name="Skrede I."/>
            <person name="Drula E."/>
            <person name="Henrissat B."/>
            <person name="Morin E."/>
            <person name="Kohler A."/>
            <person name="Barry K."/>
            <person name="LaButti K."/>
            <person name="Morin E."/>
            <person name="Salamov A."/>
            <person name="Lipzen A."/>
            <person name="Mereny Z."/>
            <person name="Hegedus B."/>
            <person name="Baldrian P."/>
            <person name="Stursova M."/>
            <person name="Weitz H."/>
            <person name="Taylor A."/>
            <person name="Grigoriev I.V."/>
            <person name="Nagy L.G."/>
            <person name="Martin F."/>
            <person name="Kauserud H."/>
        </authorList>
    </citation>
    <scope>NUCLEOTIDE SEQUENCE</scope>
    <source>
        <strain evidence="2">9144</strain>
    </source>
</reference>
<evidence type="ECO:0000256" key="1">
    <source>
        <dbReference type="SAM" id="MobiDB-lite"/>
    </source>
</evidence>
<keyword evidence="3" id="KW-1185">Reference proteome</keyword>
<sequence length="210" mass="23467">MMDCKWQFPMFDAPGAHGGALLNGHGKRQRGCRETRTNWDKHTRQLRFGSRRLIRTDGLDSSPAEASAYSNRCNNARPVKTRLGMNLRRTVAGRGKPLSALWREILAFGQSEFFGCQRYLAPLQSLLSPRPHHPPPRGILGIGQGPAERKEKIARRSRLCVGRVPRELERNRGATLPVVNPGLEDIQLKVARVEFTIVSHDEGGPGMGWS</sequence>
<evidence type="ECO:0000313" key="2">
    <source>
        <dbReference type="EMBL" id="KAJ7189881.1"/>
    </source>
</evidence>
<dbReference type="Proteomes" id="UP001219525">
    <property type="component" value="Unassembled WGS sequence"/>
</dbReference>
<evidence type="ECO:0000313" key="3">
    <source>
        <dbReference type="Proteomes" id="UP001219525"/>
    </source>
</evidence>
<accession>A0AAD6UP65</accession>
<feature type="region of interest" description="Disordered" evidence="1">
    <location>
        <begin position="128"/>
        <end position="147"/>
    </location>
</feature>
<proteinExistence type="predicted"/>
<comment type="caution">
    <text evidence="2">The sequence shown here is derived from an EMBL/GenBank/DDBJ whole genome shotgun (WGS) entry which is preliminary data.</text>
</comment>